<dbReference type="InterPro" id="IPR004245">
    <property type="entry name" value="DUF229"/>
</dbReference>
<dbReference type="InterPro" id="IPR017850">
    <property type="entry name" value="Alkaline_phosphatase_core_sf"/>
</dbReference>
<dbReference type="GO" id="GO:0005615">
    <property type="term" value="C:extracellular space"/>
    <property type="evidence" value="ECO:0007669"/>
    <property type="project" value="TreeGrafter"/>
</dbReference>
<keyword evidence="2" id="KW-1185">Reference proteome</keyword>
<dbReference type="WBParaSite" id="PDA_v2.g15347.t1">
    <property type="protein sequence ID" value="PDA_v2.g15347.t1"/>
    <property type="gene ID" value="PDA_v2.g15347"/>
</dbReference>
<evidence type="ECO:0000313" key="3">
    <source>
        <dbReference type="WBParaSite" id="PDA_v2.g15347.t1"/>
    </source>
</evidence>
<accession>A0A914PKQ4</accession>
<dbReference type="PANTHER" id="PTHR10974:SF6">
    <property type="entry name" value="PROTEIN CBG19234"/>
    <property type="match status" value="1"/>
</dbReference>
<reference evidence="3" key="1">
    <citation type="submission" date="2022-11" db="UniProtKB">
        <authorList>
            <consortium name="WormBaseParasite"/>
        </authorList>
    </citation>
    <scope>IDENTIFICATION</scope>
</reference>
<keyword evidence="1" id="KW-0472">Membrane</keyword>
<keyword evidence="1" id="KW-1133">Transmembrane helix</keyword>
<keyword evidence="1" id="KW-0812">Transmembrane</keyword>
<name>A0A914PKQ4_9BILA</name>
<dbReference type="PANTHER" id="PTHR10974">
    <property type="entry name" value="FI08016P-RELATED"/>
    <property type="match status" value="1"/>
</dbReference>
<dbReference type="Proteomes" id="UP000887578">
    <property type="component" value="Unplaced"/>
</dbReference>
<proteinExistence type="predicted"/>
<dbReference type="Pfam" id="PF02995">
    <property type="entry name" value="DUF229"/>
    <property type="match status" value="1"/>
</dbReference>
<dbReference type="SUPFAM" id="SSF53649">
    <property type="entry name" value="Alkaline phosphatase-like"/>
    <property type="match status" value="1"/>
</dbReference>
<organism evidence="2 3">
    <name type="scientific">Panagrolaimus davidi</name>
    <dbReference type="NCBI Taxonomy" id="227884"/>
    <lineage>
        <taxon>Eukaryota</taxon>
        <taxon>Metazoa</taxon>
        <taxon>Ecdysozoa</taxon>
        <taxon>Nematoda</taxon>
        <taxon>Chromadorea</taxon>
        <taxon>Rhabditida</taxon>
        <taxon>Tylenchina</taxon>
        <taxon>Panagrolaimomorpha</taxon>
        <taxon>Panagrolaimoidea</taxon>
        <taxon>Panagrolaimidae</taxon>
        <taxon>Panagrolaimus</taxon>
    </lineage>
</organism>
<protein>
    <submittedName>
        <fullName evidence="3">Uncharacterized protein</fullName>
    </submittedName>
</protein>
<feature type="transmembrane region" description="Helical" evidence="1">
    <location>
        <begin position="9"/>
        <end position="30"/>
    </location>
</feature>
<dbReference type="AlphaFoldDB" id="A0A914PKQ4"/>
<evidence type="ECO:0000313" key="2">
    <source>
        <dbReference type="Proteomes" id="UP000887578"/>
    </source>
</evidence>
<sequence>MNRNYYVRNLFLIVAFATSQLIVLFAYRFLQISTFDTFFPAQNCPTIFEKEIALNESIAKEGIAMDAENEKSLNDTFNAENEIDESITFIDELPENKVYYELDYTKSHPFENECRFPVLFHNDDEITKYVGHYREIDCSKRDKQAPLVNQYRNGEILIGRPHRSPVNDFKCFYAEINGALAPRKTKVNIGKMKRVPLERRIFIQHDQYIIKCFSKNEEVYHNVFAWISEKPQLTPPSTNIPNKYSISLLIIDSTSRNQFFRHMPLTLKFMKEKDFQILYGYTKTGDNSAINLLGILAGMVYAKDGRGFKDLVEKDSDFDFIKLNKDFGQLPDTIISKANEAGCATLWNDEIANSGYGLFHYYDFKGFYEPISDYYFRKALSIAPPLIIHLGGHRQLLEPFYEYQYQKLSAGSACNSGQNIIPKWINLWEQFETKYSNHCHFSFNFFTGLTHASANNLELYDIPVSDALARMESKGILDNTFLLIMGDHGQRIASFYF</sequence>
<evidence type="ECO:0000256" key="1">
    <source>
        <dbReference type="SAM" id="Phobius"/>
    </source>
</evidence>